<dbReference type="EMBL" id="CABFJX010000057">
    <property type="protein sequence ID" value="VTT61032.1"/>
    <property type="molecule type" value="Genomic_DNA"/>
</dbReference>
<reference evidence="1" key="1">
    <citation type="submission" date="2019-05" db="EMBL/GenBank/DDBJ databases">
        <authorList>
            <person name="Piombo E."/>
        </authorList>
    </citation>
    <scope>NUCLEOTIDE SEQUENCE</scope>
    <source>
        <strain evidence="1">C2S</strain>
    </source>
</reference>
<protein>
    <submittedName>
        <fullName evidence="1">Uncharacterized protein</fullName>
    </submittedName>
</protein>
<evidence type="ECO:0000313" key="1">
    <source>
        <dbReference type="EMBL" id="VTT61032.1"/>
    </source>
</evidence>
<dbReference type="AlphaFoldDB" id="A0A9Q9RFF6"/>
<proteinExistence type="predicted"/>
<gene>
    <name evidence="1" type="ORF">C2S_4305</name>
</gene>
<sequence length="262" mass="30203">MSVFFASSRSPSCHRKVSLHCRRAHLALYILLTQESIRYLQSTRQESVYTLSHEVQGVSWSRQPGEQWLDHQHIWRLSLTAYVVQHKKIVGCLRWKERRRLKGTIHRVSLSHSRAKAEPLLCRGGSISQLAIHTGERKERTNGSFWLQRQFELGLQLTKTVHIDAICVKQIRLTNWRDDHARHSYRRTNGSLFLANNSSTGTPLTFTSVRLHNADNAVMIYRCSKANWRKALVCGCRGSIKISATPDITDMTRSRHHAAMPR</sequence>
<evidence type="ECO:0000313" key="2">
    <source>
        <dbReference type="Proteomes" id="UP000760494"/>
    </source>
</evidence>
<accession>A0A9Q9RFF6</accession>
<organism evidence="1 2">
    <name type="scientific">Fusarium fujikuroi</name>
    <name type="common">Bakanae and foot rot disease fungus</name>
    <name type="synonym">Gibberella fujikuroi</name>
    <dbReference type="NCBI Taxonomy" id="5127"/>
    <lineage>
        <taxon>Eukaryota</taxon>
        <taxon>Fungi</taxon>
        <taxon>Dikarya</taxon>
        <taxon>Ascomycota</taxon>
        <taxon>Pezizomycotina</taxon>
        <taxon>Sordariomycetes</taxon>
        <taxon>Hypocreomycetidae</taxon>
        <taxon>Hypocreales</taxon>
        <taxon>Nectriaceae</taxon>
        <taxon>Fusarium</taxon>
        <taxon>Fusarium fujikuroi species complex</taxon>
    </lineage>
</organism>
<name>A0A9Q9RFF6_FUSFU</name>
<comment type="caution">
    <text evidence="1">The sequence shown here is derived from an EMBL/GenBank/DDBJ whole genome shotgun (WGS) entry which is preliminary data.</text>
</comment>
<dbReference type="Proteomes" id="UP000760494">
    <property type="component" value="Unassembled WGS sequence"/>
</dbReference>